<accession>A0A8J2KTZ9</accession>
<feature type="domain" description="Integrase catalytic" evidence="6">
    <location>
        <begin position="1109"/>
        <end position="1280"/>
    </location>
</feature>
<dbReference type="Pfam" id="PF00078">
    <property type="entry name" value="RVT_1"/>
    <property type="match status" value="1"/>
</dbReference>
<dbReference type="EMBL" id="CAJVCH010506881">
    <property type="protein sequence ID" value="CAG7821340.1"/>
    <property type="molecule type" value="Genomic_DNA"/>
</dbReference>
<protein>
    <submittedName>
        <fullName evidence="7">Uncharacterized protein</fullName>
    </submittedName>
</protein>
<reference evidence="7" key="1">
    <citation type="submission" date="2021-06" db="EMBL/GenBank/DDBJ databases">
        <authorList>
            <person name="Hodson N. C."/>
            <person name="Mongue J. A."/>
            <person name="Jaron S. K."/>
        </authorList>
    </citation>
    <scope>NUCLEOTIDE SEQUENCE</scope>
</reference>
<dbReference type="Pfam" id="PF00075">
    <property type="entry name" value="RNase_H"/>
    <property type="match status" value="1"/>
</dbReference>
<dbReference type="PROSITE" id="PS50879">
    <property type="entry name" value="RNASE_H_1"/>
    <property type="match status" value="1"/>
</dbReference>
<evidence type="ECO:0000259" key="6">
    <source>
        <dbReference type="PROSITE" id="PS50994"/>
    </source>
</evidence>
<dbReference type="CDD" id="cd01647">
    <property type="entry name" value="RT_LTR"/>
    <property type="match status" value="1"/>
</dbReference>
<sequence length="1794" mass="207598">MRRILREVIFTLKEKGIEDIKLLFPMIFPAGKNNRGVTAKRYYAWRRIFEEVCDNETVTLWWSPAAVFIRLNKLEDGRLKFQPDKDGKIIPRDNRLQKKGSRYMPNETGEKDLLFELKKCYNYKFKPKKSVFNSENLCVETSTNLSAEVVTESDGDYLVTTKESVEKTKAKMPESSRPLAQIIEDLTKMEVKLSPDWQKKVKMVCKAWKNKKGEAIEESSGEEESTQSDGARVNQEAVTVNQADAVQSSPLENDVIDEKRTDPSTVEPLVRSQIENFEEAKSCVVPLWFADLKLYVQLDSGATPNIMSESCANMLINNYKDKIEFIHLKRVLQCRLANNQTVRTWKKAIVVPLKFGKHKIKVPFFVMPGDNKLLLIGSKSLEKLEITTNMKTGTAKCKPPGTNRAEEVAFVKRSEYREEDVSANQIQIVDEYEPESIEIVSRADLHSFFRRDGRPKDDGPDIFERNLKRYLGEAVREGRITKAESEEALEELLQFKDVFSRFPGKYTGAMVKLKFVDPNKIPNFVGPKYTPSNKQLEKVRRALADMIEQEVAEPSDTTYINPLVPNEKKDGSVRLCLNPVELNPILQINYNEAGLLDRIITSDGDARFFTTLDFTTAFWQLVLHPESRKYCGFKVDGRVYQMIRLPYGLKISSAEFVKVINLIIPDMEGVTKYVDDLLLRSLTFREMLKLMIYIFGILRDNGLRLNANKCKFFASSTDHLGFNISTRSIKKQKKKIEGYLEYLKKKTNVRTGKVKLRNVREVLALIGLTGIYSRFIPNYQDIVRPLYDLTRKGVPFIWGTAQEEAVDKLTEEFTKEFELMTPVDGEDMYLDTVSTEHSINGVLYQNIKGEDKIVMFVSSAFKQHQQNYTLIEREMYALVRVINKLQLWLHGRRIHVRGDLQSVVHKFTTLAKVHRKAAGWITELNCYDLTYDLKHKVRGQWYGIQAPELTIYDTNWSNMIPLNVSFVELVKDEILDHLRRLDIFQSRDRMCTKIVRKLNALELDMTAKQLESKRRIQAKYAVIKEKDKELLYRKFKDGSRIPVMPDELFRDTIVYLHEMYGHIGAHKLEAVFKRLYYSPNIVKTTRIITSECITCRKTKGYSEKKRLQFSQIEAFNIADVISADLCGPIANEQGEPKYMFVAKCVFTGKVWIIPLESIPAETVVHAMELVLEDIEKLGHKVRKVITDNGTQFRSESWNEMLKANGVKVGHTTTYNPQSSLVERTMRIIGDRLRAKLNNEPENDEYTHHGWHVHVKKIESEINNTPTEYGIKPNEVWGIEDEFSANMPTKLAKLNSKYLLKKLQQDMLEKNPKSVTSETLMEKPIELSNLIRDEDGYYWAAVDGACSNNGSSDAIAGIGVAWTPNGEFNISERIDHPRYRNTNNLAEAVALSKAMKVLLKLGARRAKIFSDSCYLTTAINYNVEKWKINSWKNASRKPVVHREIFQEILELKEKFEKFELKHTPARSFDRNNHAADKLARKAVYTQELVDLRVDEMTEQQALISYIRERRKLQRSRDEVAFYKLKGDPICYEEGELVMLTEHRQSSYDKGVSKKLFPKRFGPYMVMKHVGDNAYRVRSIANESDEQIVNARQMTIYLSLEQQEKLKNDPKLQSKTDNRPLIEKIREKVTPKEIEKSEIEEEVEEEVTDLKIHDQVAERAARLLAREMRKKELEEVEKNKSKKLQEFQRLKKHARRKLDDKENEKIEDCIKRAVNLSKKAGEIIENAKKKDKERKRTKILKPGETPPGSADPDYVPPTSMKRRKKKTANFIALEKLESHHRINFVELYLNYDDIAR</sequence>
<dbReference type="PANTHER" id="PTHR37984">
    <property type="entry name" value="PROTEIN CBG26694"/>
    <property type="match status" value="1"/>
</dbReference>
<keyword evidence="8" id="KW-1185">Reference proteome</keyword>
<dbReference type="InterPro" id="IPR050951">
    <property type="entry name" value="Retrovirus_Pol_polyprotein"/>
</dbReference>
<evidence type="ECO:0000313" key="7">
    <source>
        <dbReference type="EMBL" id="CAG7821340.1"/>
    </source>
</evidence>
<dbReference type="InterPro" id="IPR000477">
    <property type="entry name" value="RT_dom"/>
</dbReference>
<feature type="domain" description="Reverse transcriptase" evidence="4">
    <location>
        <begin position="532"/>
        <end position="724"/>
    </location>
</feature>
<dbReference type="InterPro" id="IPR041577">
    <property type="entry name" value="RT_RNaseH_2"/>
</dbReference>
<dbReference type="Proteomes" id="UP000708208">
    <property type="component" value="Unassembled WGS sequence"/>
</dbReference>
<evidence type="ECO:0000313" key="8">
    <source>
        <dbReference type="Proteomes" id="UP000708208"/>
    </source>
</evidence>
<dbReference type="GO" id="GO:0015074">
    <property type="term" value="P:DNA integration"/>
    <property type="evidence" value="ECO:0007669"/>
    <property type="project" value="InterPro"/>
</dbReference>
<comment type="caution">
    <text evidence="7">The sequence shown here is derived from an EMBL/GenBank/DDBJ whole genome shotgun (WGS) entry which is preliminary data.</text>
</comment>
<evidence type="ECO:0000256" key="2">
    <source>
        <dbReference type="SAM" id="Coils"/>
    </source>
</evidence>
<dbReference type="CDD" id="cd09280">
    <property type="entry name" value="RNase_HI_eukaryote_like"/>
    <property type="match status" value="1"/>
</dbReference>
<evidence type="ECO:0000259" key="5">
    <source>
        <dbReference type="PROSITE" id="PS50879"/>
    </source>
</evidence>
<gene>
    <name evidence="7" type="ORF">AFUS01_LOCUS31683</name>
</gene>
<dbReference type="InterPro" id="IPR001584">
    <property type="entry name" value="Integrase_cat-core"/>
</dbReference>
<feature type="compositionally biased region" description="Acidic residues" evidence="3">
    <location>
        <begin position="216"/>
        <end position="226"/>
    </location>
</feature>
<dbReference type="PANTHER" id="PTHR37984:SF5">
    <property type="entry name" value="PROTEIN NYNRIN-LIKE"/>
    <property type="match status" value="1"/>
</dbReference>
<feature type="domain" description="RNase H type-1" evidence="5">
    <location>
        <begin position="1333"/>
        <end position="1483"/>
    </location>
</feature>
<evidence type="ECO:0000256" key="1">
    <source>
        <dbReference type="ARBA" id="ARBA00023268"/>
    </source>
</evidence>
<organism evidence="7 8">
    <name type="scientific">Allacma fusca</name>
    <dbReference type="NCBI Taxonomy" id="39272"/>
    <lineage>
        <taxon>Eukaryota</taxon>
        <taxon>Metazoa</taxon>
        <taxon>Ecdysozoa</taxon>
        <taxon>Arthropoda</taxon>
        <taxon>Hexapoda</taxon>
        <taxon>Collembola</taxon>
        <taxon>Symphypleona</taxon>
        <taxon>Sminthuridae</taxon>
        <taxon>Allacma</taxon>
    </lineage>
</organism>
<dbReference type="InterPro" id="IPR002156">
    <property type="entry name" value="RNaseH_domain"/>
</dbReference>
<dbReference type="GO" id="GO:0003676">
    <property type="term" value="F:nucleic acid binding"/>
    <property type="evidence" value="ECO:0007669"/>
    <property type="project" value="InterPro"/>
</dbReference>
<evidence type="ECO:0000259" key="4">
    <source>
        <dbReference type="PROSITE" id="PS50878"/>
    </source>
</evidence>
<dbReference type="GO" id="GO:0004523">
    <property type="term" value="F:RNA-DNA hybrid ribonuclease activity"/>
    <property type="evidence" value="ECO:0007669"/>
    <property type="project" value="InterPro"/>
</dbReference>
<feature type="coiled-coil region" evidence="2">
    <location>
        <begin position="1664"/>
        <end position="1702"/>
    </location>
</feature>
<name>A0A8J2KTZ9_9HEXA</name>
<dbReference type="PROSITE" id="PS50878">
    <property type="entry name" value="RT_POL"/>
    <property type="match status" value="1"/>
</dbReference>
<proteinExistence type="predicted"/>
<feature type="region of interest" description="Disordered" evidence="3">
    <location>
        <begin position="1725"/>
        <end position="1761"/>
    </location>
</feature>
<dbReference type="Pfam" id="PF00665">
    <property type="entry name" value="rve"/>
    <property type="match status" value="1"/>
</dbReference>
<dbReference type="CDD" id="cd00303">
    <property type="entry name" value="retropepsin_like"/>
    <property type="match status" value="1"/>
</dbReference>
<feature type="region of interest" description="Disordered" evidence="3">
    <location>
        <begin position="214"/>
        <end position="234"/>
    </location>
</feature>
<dbReference type="OrthoDB" id="115435at2759"/>
<dbReference type="PROSITE" id="PS50994">
    <property type="entry name" value="INTEGRASE"/>
    <property type="match status" value="1"/>
</dbReference>
<keyword evidence="1" id="KW-0511">Multifunctional enzyme</keyword>
<dbReference type="Pfam" id="PF17919">
    <property type="entry name" value="RT_RNaseH_2"/>
    <property type="match status" value="1"/>
</dbReference>
<keyword evidence="2" id="KW-0175">Coiled coil</keyword>
<evidence type="ECO:0000256" key="3">
    <source>
        <dbReference type="SAM" id="MobiDB-lite"/>
    </source>
</evidence>